<dbReference type="InterPro" id="IPR009091">
    <property type="entry name" value="RCC1/BLIP-II"/>
</dbReference>
<feature type="repeat" description="RCC1" evidence="3">
    <location>
        <begin position="370"/>
        <end position="435"/>
    </location>
</feature>
<dbReference type="Proteomes" id="UP000799437">
    <property type="component" value="Unassembled WGS sequence"/>
</dbReference>
<dbReference type="PANTHER" id="PTHR45982:SF1">
    <property type="entry name" value="REGULATOR OF CHROMOSOME CONDENSATION"/>
    <property type="match status" value="1"/>
</dbReference>
<feature type="region of interest" description="Disordered" evidence="4">
    <location>
        <begin position="143"/>
        <end position="165"/>
    </location>
</feature>
<feature type="domain" description="RCC1-like" evidence="5">
    <location>
        <begin position="70"/>
        <end position="486"/>
    </location>
</feature>
<dbReference type="OrthoDB" id="61110at2759"/>
<dbReference type="GeneID" id="54490848"/>
<feature type="repeat" description="RCC1" evidence="3">
    <location>
        <begin position="199"/>
        <end position="256"/>
    </location>
</feature>
<accession>A0A6A6W4Z5</accession>
<gene>
    <name evidence="6" type="ORF">EJ05DRAFT_60524</name>
</gene>
<organism evidence="6 7">
    <name type="scientific">Pseudovirgaria hyperparasitica</name>
    <dbReference type="NCBI Taxonomy" id="470096"/>
    <lineage>
        <taxon>Eukaryota</taxon>
        <taxon>Fungi</taxon>
        <taxon>Dikarya</taxon>
        <taxon>Ascomycota</taxon>
        <taxon>Pezizomycotina</taxon>
        <taxon>Dothideomycetes</taxon>
        <taxon>Dothideomycetes incertae sedis</taxon>
        <taxon>Acrospermales</taxon>
        <taxon>Acrospermaceae</taxon>
        <taxon>Pseudovirgaria</taxon>
    </lineage>
</organism>
<dbReference type="PANTHER" id="PTHR45982">
    <property type="entry name" value="REGULATOR OF CHROMOSOME CONDENSATION"/>
    <property type="match status" value="1"/>
</dbReference>
<sequence length="490" mass="51951">MQKKDAAVATKPSQASRKRTHQESDTDTVQPEVVVKKPRAQKTTALKRAIRSTTNNGIVINTAPSRILKIFSVGEASEGELGLGPDVKQAKRPKLNPYLSPESVGVVQIAVGGMHALALTRDNKIYSWGVNDTGALGRDTKWEGNLADADAPDSDSENAPMNPLESTPTPIPSNHFPDSVLFTQIAAGDSSSFAITDDGRVYGWGTFRDSEGNNGFMLDANHQLVEHQRTPILIPTLDRITQIACGADHAIALDNTGKVFAWGRGEQSQLGRRLLRRRNIKSLIPTRVVIGRKKAAAIGCGSYHSFAIDTEGDVWSWGLNSFGEAGFPVDPDDSSTHVIMVPGRVKSAIGKNIKSVDGGAHHSVGLTSGGECIVWGRADVGQTGLDLSVLPEESVVRDFRGNIRIVANATVVPGNSLDVVSVAAGSDHTVIISKSGIAYACGFNATFQTGLGGGKDEIERVTAVECPSLKDVHLVSAGCGGQFSIFAADL</sequence>
<keyword evidence="7" id="KW-1185">Reference proteome</keyword>
<dbReference type="InterPro" id="IPR058923">
    <property type="entry name" value="RCC1-like_dom"/>
</dbReference>
<protein>
    <submittedName>
        <fullName evidence="6">RCC1/BLIP-II</fullName>
    </submittedName>
</protein>
<feature type="repeat" description="RCC1" evidence="3">
    <location>
        <begin position="257"/>
        <end position="311"/>
    </location>
</feature>
<proteinExistence type="predicted"/>
<evidence type="ECO:0000256" key="3">
    <source>
        <dbReference type="PROSITE-ProRule" id="PRU00235"/>
    </source>
</evidence>
<dbReference type="PRINTS" id="PR00633">
    <property type="entry name" value="RCCNDNSATION"/>
</dbReference>
<dbReference type="SUPFAM" id="SSF50985">
    <property type="entry name" value="RCC1/BLIP-II"/>
    <property type="match status" value="1"/>
</dbReference>
<feature type="region of interest" description="Disordered" evidence="4">
    <location>
        <begin position="1"/>
        <end position="30"/>
    </location>
</feature>
<evidence type="ECO:0000313" key="7">
    <source>
        <dbReference type="Proteomes" id="UP000799437"/>
    </source>
</evidence>
<dbReference type="GO" id="GO:0005085">
    <property type="term" value="F:guanyl-nucleotide exchange factor activity"/>
    <property type="evidence" value="ECO:0007669"/>
    <property type="project" value="TreeGrafter"/>
</dbReference>
<keyword evidence="2" id="KW-0677">Repeat</keyword>
<dbReference type="InterPro" id="IPR000408">
    <property type="entry name" value="Reg_chr_condens"/>
</dbReference>
<evidence type="ECO:0000259" key="5">
    <source>
        <dbReference type="Pfam" id="PF25390"/>
    </source>
</evidence>
<name>A0A6A6W4Z5_9PEZI</name>
<feature type="repeat" description="RCC1" evidence="3">
    <location>
        <begin position="312"/>
        <end position="369"/>
    </location>
</feature>
<dbReference type="GO" id="GO:0005737">
    <property type="term" value="C:cytoplasm"/>
    <property type="evidence" value="ECO:0007669"/>
    <property type="project" value="TreeGrafter"/>
</dbReference>
<dbReference type="PROSITE" id="PS00625">
    <property type="entry name" value="RCC1_1"/>
    <property type="match status" value="1"/>
</dbReference>
<evidence type="ECO:0000256" key="2">
    <source>
        <dbReference type="ARBA" id="ARBA00022737"/>
    </source>
</evidence>
<evidence type="ECO:0000256" key="4">
    <source>
        <dbReference type="SAM" id="MobiDB-lite"/>
    </source>
</evidence>
<dbReference type="EMBL" id="ML996574">
    <property type="protein sequence ID" value="KAF2757249.1"/>
    <property type="molecule type" value="Genomic_DNA"/>
</dbReference>
<dbReference type="InterPro" id="IPR051553">
    <property type="entry name" value="Ran_GTPase-activating"/>
</dbReference>
<dbReference type="Pfam" id="PF25390">
    <property type="entry name" value="WD40_RLD"/>
    <property type="match status" value="1"/>
</dbReference>
<keyword evidence="1" id="KW-0344">Guanine-nucleotide releasing factor</keyword>
<feature type="repeat" description="RCC1" evidence="3">
    <location>
        <begin position="68"/>
        <end position="122"/>
    </location>
</feature>
<dbReference type="AlphaFoldDB" id="A0A6A6W4Z5"/>
<evidence type="ECO:0000256" key="1">
    <source>
        <dbReference type="ARBA" id="ARBA00022658"/>
    </source>
</evidence>
<feature type="repeat" description="RCC1" evidence="3">
    <location>
        <begin position="123"/>
        <end position="198"/>
    </location>
</feature>
<evidence type="ECO:0000313" key="6">
    <source>
        <dbReference type="EMBL" id="KAF2757249.1"/>
    </source>
</evidence>
<dbReference type="PROSITE" id="PS50012">
    <property type="entry name" value="RCC1_3"/>
    <property type="match status" value="6"/>
</dbReference>
<reference evidence="6" key="1">
    <citation type="journal article" date="2020" name="Stud. Mycol.">
        <title>101 Dothideomycetes genomes: a test case for predicting lifestyles and emergence of pathogens.</title>
        <authorList>
            <person name="Haridas S."/>
            <person name="Albert R."/>
            <person name="Binder M."/>
            <person name="Bloem J."/>
            <person name="Labutti K."/>
            <person name="Salamov A."/>
            <person name="Andreopoulos B."/>
            <person name="Baker S."/>
            <person name="Barry K."/>
            <person name="Bills G."/>
            <person name="Bluhm B."/>
            <person name="Cannon C."/>
            <person name="Castanera R."/>
            <person name="Culley D."/>
            <person name="Daum C."/>
            <person name="Ezra D."/>
            <person name="Gonzalez J."/>
            <person name="Henrissat B."/>
            <person name="Kuo A."/>
            <person name="Liang C."/>
            <person name="Lipzen A."/>
            <person name="Lutzoni F."/>
            <person name="Magnuson J."/>
            <person name="Mondo S."/>
            <person name="Nolan M."/>
            <person name="Ohm R."/>
            <person name="Pangilinan J."/>
            <person name="Park H.-J."/>
            <person name="Ramirez L."/>
            <person name="Alfaro M."/>
            <person name="Sun H."/>
            <person name="Tritt A."/>
            <person name="Yoshinaga Y."/>
            <person name="Zwiers L.-H."/>
            <person name="Turgeon B."/>
            <person name="Goodwin S."/>
            <person name="Spatafora J."/>
            <person name="Crous P."/>
            <person name="Grigoriev I."/>
        </authorList>
    </citation>
    <scope>NUCLEOTIDE SEQUENCE</scope>
    <source>
        <strain evidence="6">CBS 121739</strain>
    </source>
</reference>
<dbReference type="Gene3D" id="2.130.10.30">
    <property type="entry name" value="Regulator of chromosome condensation 1/beta-lactamase-inhibitor protein II"/>
    <property type="match status" value="1"/>
</dbReference>
<dbReference type="RefSeq" id="XP_033599700.1">
    <property type="nucleotide sequence ID" value="XM_033749794.1"/>
</dbReference>
<dbReference type="PROSITE" id="PS00626">
    <property type="entry name" value="RCC1_2"/>
    <property type="match status" value="2"/>
</dbReference>